<feature type="compositionally biased region" description="Basic residues" evidence="1">
    <location>
        <begin position="101"/>
        <end position="116"/>
    </location>
</feature>
<feature type="region of interest" description="Disordered" evidence="1">
    <location>
        <begin position="162"/>
        <end position="214"/>
    </location>
</feature>
<gene>
    <name evidence="2" type="ORF">SFRICE_014499</name>
</gene>
<feature type="region of interest" description="Disordered" evidence="1">
    <location>
        <begin position="100"/>
        <end position="128"/>
    </location>
</feature>
<organism evidence="2">
    <name type="scientific">Spodoptera frugiperda</name>
    <name type="common">Fall armyworm</name>
    <dbReference type="NCBI Taxonomy" id="7108"/>
    <lineage>
        <taxon>Eukaryota</taxon>
        <taxon>Metazoa</taxon>
        <taxon>Ecdysozoa</taxon>
        <taxon>Arthropoda</taxon>
        <taxon>Hexapoda</taxon>
        <taxon>Insecta</taxon>
        <taxon>Pterygota</taxon>
        <taxon>Neoptera</taxon>
        <taxon>Endopterygota</taxon>
        <taxon>Lepidoptera</taxon>
        <taxon>Glossata</taxon>
        <taxon>Ditrysia</taxon>
        <taxon>Noctuoidea</taxon>
        <taxon>Noctuidae</taxon>
        <taxon>Amphipyrinae</taxon>
        <taxon>Spodoptera</taxon>
    </lineage>
</organism>
<name>A0A2H1WPQ2_SPOFR</name>
<evidence type="ECO:0000256" key="1">
    <source>
        <dbReference type="SAM" id="MobiDB-lite"/>
    </source>
</evidence>
<dbReference type="AlphaFoldDB" id="A0A2H1WPQ2"/>
<feature type="compositionally biased region" description="Basic and acidic residues" evidence="1">
    <location>
        <begin position="173"/>
        <end position="183"/>
    </location>
</feature>
<evidence type="ECO:0000313" key="2">
    <source>
        <dbReference type="EMBL" id="SOQ55050.1"/>
    </source>
</evidence>
<proteinExistence type="predicted"/>
<dbReference type="EMBL" id="ODYU01010147">
    <property type="protein sequence ID" value="SOQ55050.1"/>
    <property type="molecule type" value="Genomic_DNA"/>
</dbReference>
<accession>A0A2H1WPQ2</accession>
<reference evidence="2" key="1">
    <citation type="submission" date="2016-07" db="EMBL/GenBank/DDBJ databases">
        <authorList>
            <person name="Bretaudeau A."/>
        </authorList>
    </citation>
    <scope>NUCLEOTIDE SEQUENCE</scope>
    <source>
        <strain evidence="2">Rice</strain>
        <tissue evidence="2">Whole body</tissue>
    </source>
</reference>
<protein>
    <submittedName>
        <fullName evidence="2">SFRICE_014499</fullName>
    </submittedName>
</protein>
<sequence length="214" mass="23510">MILNVLRLSTQWFSSLHTHTPFTSFKNGLWKVRTLSNGKYGAVCWYIVADSDNKQDSGHCGQAPGGGGEVARWRGGDTLGNNLNKAGSREQRLTDAEHAHTRGAHTRAAAHSRAHAHTAPQTKIKSTRMRHANRKAARARESPNQLTDPYVSWHCRKTVTGAASQAAGHSNIRRSEISSEGRRRCPPLRTGFVRSDSDGKVHGRNVHEHSALAV</sequence>
<feature type="compositionally biased region" description="Basic and acidic residues" evidence="1">
    <location>
        <begin position="195"/>
        <end position="214"/>
    </location>
</feature>